<dbReference type="Pfam" id="PF12770">
    <property type="entry name" value="CHAT"/>
    <property type="match status" value="1"/>
</dbReference>
<protein>
    <recommendedName>
        <fullName evidence="2">CHAT domain-containing protein</fullName>
    </recommendedName>
</protein>
<dbReference type="InParanoid" id="A0A067PCI6"/>
<dbReference type="InterPro" id="IPR011990">
    <property type="entry name" value="TPR-like_helical_dom_sf"/>
</dbReference>
<dbReference type="Gene3D" id="1.25.40.10">
    <property type="entry name" value="Tetratricopeptide repeat domain"/>
    <property type="match status" value="3"/>
</dbReference>
<evidence type="ECO:0000313" key="4">
    <source>
        <dbReference type="Proteomes" id="UP000027265"/>
    </source>
</evidence>
<proteinExistence type="predicted"/>
<dbReference type="InterPro" id="IPR024983">
    <property type="entry name" value="CHAT_dom"/>
</dbReference>
<dbReference type="PANTHER" id="PTHR19959">
    <property type="entry name" value="KINESIN LIGHT CHAIN"/>
    <property type="match status" value="1"/>
</dbReference>
<reference evidence="4" key="1">
    <citation type="journal article" date="2014" name="Proc. Natl. Acad. Sci. U.S.A.">
        <title>Extensive sampling of basidiomycete genomes demonstrates inadequacy of the white-rot/brown-rot paradigm for wood decay fungi.</title>
        <authorList>
            <person name="Riley R."/>
            <person name="Salamov A.A."/>
            <person name="Brown D.W."/>
            <person name="Nagy L.G."/>
            <person name="Floudas D."/>
            <person name="Held B.W."/>
            <person name="Levasseur A."/>
            <person name="Lombard V."/>
            <person name="Morin E."/>
            <person name="Otillar R."/>
            <person name="Lindquist E.A."/>
            <person name="Sun H."/>
            <person name="LaButti K.M."/>
            <person name="Schmutz J."/>
            <person name="Jabbour D."/>
            <person name="Luo H."/>
            <person name="Baker S.E."/>
            <person name="Pisabarro A.G."/>
            <person name="Walton J.D."/>
            <person name="Blanchette R.A."/>
            <person name="Henrissat B."/>
            <person name="Martin F."/>
            <person name="Cullen D."/>
            <person name="Hibbett D.S."/>
            <person name="Grigoriev I.V."/>
        </authorList>
    </citation>
    <scope>NUCLEOTIDE SEQUENCE [LARGE SCALE GENOMIC DNA]</scope>
    <source>
        <strain evidence="4">MUCL 33604</strain>
    </source>
</reference>
<accession>A0A067PCI6</accession>
<feature type="region of interest" description="Disordered" evidence="1">
    <location>
        <begin position="875"/>
        <end position="895"/>
    </location>
</feature>
<organism evidence="3 4">
    <name type="scientific">Jaapia argillacea MUCL 33604</name>
    <dbReference type="NCBI Taxonomy" id="933084"/>
    <lineage>
        <taxon>Eukaryota</taxon>
        <taxon>Fungi</taxon>
        <taxon>Dikarya</taxon>
        <taxon>Basidiomycota</taxon>
        <taxon>Agaricomycotina</taxon>
        <taxon>Agaricomycetes</taxon>
        <taxon>Agaricomycetidae</taxon>
        <taxon>Jaapiales</taxon>
        <taxon>Jaapiaceae</taxon>
        <taxon>Jaapia</taxon>
    </lineage>
</organism>
<sequence>MTDQKSQIPGSALNSNHETTNDQSNKTLIGNGERQDTSIARRALDKKGPFKTVRNFFAFIGHVARRVWIRRGVDLSAPNHPEPLIEQGIDEEPEPVPQAAISQQEVVPDPIASQLHARAATFRNTGVLGNLEEAIRLDREALALRPVGHPQRADSLTNLAISLKTHFRRASTLSHLQEAVELDREALGLRPPLHPDRGTSLNNLAIDLRTRFRQLGDMADLDEALKLDREALVSRPEPHPNRSNTLFGLAYGYRERYKQKGDHADLEEAIRFDREALRLRPEPHSGRADSLNNLGASLIMRFEVWDRREDLDEALDLYRASFRLRPSHPERASSLNNLGDGLRLRFERKGEITDLEEAIKSHREAVRLRPVDHPQRAIALHNLAIDLKARFDQTRQMGDLEEALNLNRKVLHLLPPPHPLRSYALNDLAVDLRLRFLQTGERADLEEALKFHSEALCLRPVPHPLRGTSLFNMAEIHRSLFEETSEIAHLDEAVKLDREALTLDSTNHLRRASLLNLLAGHLQLRAGQTGETADLDESVKLSREALHLLPAEHPDGVSSLINLASSLGALLEKGRKLADVEELVELEREILNLRPHPQQALSLNHMAQRLFARFQLTGEMTDMEEAVKAFRASATHEAASEFELFIHACHWSQMASKSNHTSGVEAFQTAIRLLPRIAMLGSNIRSQLVALRSRSVGLASDAAFFCLRSGEIEKAVEFLEEGRSVFWSQALHLRTPLDNLKAVRSDLAQTLERVSRTLDLGSFELLSRGSGEEVDGQLSLRRRSIEERQAVLDEIRGLDGFQDFLLPQPCAKLQKVAVNDPVVMLIATRDTSECAAVIITSSRITHIPLHLFSYRRAEILAAQLKNALEQAGMNSELNKPTDESDTLPQSHGSAADTPTSLALAFDQDNRGAILVDDVPRSSDEIFRLVLKELWESVVEPVVRRLSLKESDTPPRLWWCCTGPFTSLPLHAAGMYNKDTTSECLLDYAVSSYTPTLGTLLKSQSPPTGPDPNLFKMLAVVQTETKGLRSLRGAGEELQRIERYVPKESLIRVAPASSDRVLKELPSALIVHFACHGQQNAGDPLESALFLEGGQKLKISDIMRLPLRDAALAFLSACQTAAGDEKNPDESMHLAAAMLFAGFRGVVATMWPILDRDGPEVAAVFYGHLFSRSNLAQSESLLCPDTTEAARALHTAVLKLRGSGASFMRWVPFVHYGL</sequence>
<dbReference type="Pfam" id="PF13374">
    <property type="entry name" value="TPR_10"/>
    <property type="match status" value="1"/>
</dbReference>
<dbReference type="PANTHER" id="PTHR19959:SF119">
    <property type="entry name" value="FUNGAL LIPASE-LIKE DOMAIN-CONTAINING PROTEIN"/>
    <property type="match status" value="1"/>
</dbReference>
<dbReference type="SUPFAM" id="SSF48452">
    <property type="entry name" value="TPR-like"/>
    <property type="match status" value="3"/>
</dbReference>
<keyword evidence="4" id="KW-1185">Reference proteome</keyword>
<feature type="region of interest" description="Disordered" evidence="1">
    <location>
        <begin position="1"/>
        <end position="34"/>
    </location>
</feature>
<gene>
    <name evidence="3" type="ORF">JAAARDRAFT_210593</name>
</gene>
<evidence type="ECO:0000313" key="3">
    <source>
        <dbReference type="EMBL" id="KDQ52439.1"/>
    </source>
</evidence>
<feature type="compositionally biased region" description="Polar residues" evidence="1">
    <location>
        <begin position="1"/>
        <end position="28"/>
    </location>
</feature>
<name>A0A067PCI6_9AGAM</name>
<dbReference type="EMBL" id="KL197740">
    <property type="protein sequence ID" value="KDQ52439.1"/>
    <property type="molecule type" value="Genomic_DNA"/>
</dbReference>
<evidence type="ECO:0000256" key="1">
    <source>
        <dbReference type="SAM" id="MobiDB-lite"/>
    </source>
</evidence>
<evidence type="ECO:0000259" key="2">
    <source>
        <dbReference type="Pfam" id="PF12770"/>
    </source>
</evidence>
<dbReference type="AlphaFoldDB" id="A0A067PCI6"/>
<feature type="domain" description="CHAT" evidence="2">
    <location>
        <begin position="929"/>
        <end position="1216"/>
    </location>
</feature>
<feature type="compositionally biased region" description="Polar residues" evidence="1">
    <location>
        <begin position="886"/>
        <end position="895"/>
    </location>
</feature>
<dbReference type="STRING" id="933084.A0A067PCI6"/>
<dbReference type="HOGENOM" id="CLU_001305_0_1_1"/>
<dbReference type="OrthoDB" id="9991317at2759"/>
<dbReference type="Proteomes" id="UP000027265">
    <property type="component" value="Unassembled WGS sequence"/>
</dbReference>